<feature type="domain" description="EF-hand" evidence="2">
    <location>
        <begin position="28"/>
        <end position="63"/>
    </location>
</feature>
<dbReference type="PROSITE" id="PS50222">
    <property type="entry name" value="EF_HAND_2"/>
    <property type="match status" value="2"/>
</dbReference>
<sequence length="176" mass="19964">MGQALSFGLTQYDVEELKEHCDNRFTQAEIEGLYKRFRQLDRGRKGFISHEEFQSIPELSINPLHTRMGQVFNHVNFKEFVHALKACSKRASREDRLRLIFAIFDVDNDGVVSAEDLELMVRQLAGRSLAEEEVTKVVETALKDAGTTKTGLSFEDLAKALDGAELNMDVELPLPY</sequence>
<dbReference type="Pfam" id="PF13499">
    <property type="entry name" value="EF-hand_7"/>
    <property type="match status" value="1"/>
</dbReference>
<reference evidence="3 4" key="1">
    <citation type="submission" date="2023-10" db="EMBL/GenBank/DDBJ databases">
        <authorList>
            <person name="Maclean D."/>
            <person name="Macfadyen A."/>
        </authorList>
    </citation>
    <scope>NUCLEOTIDE SEQUENCE [LARGE SCALE GENOMIC DNA]</scope>
</reference>
<accession>A0AAV1HY59</accession>
<dbReference type="Gene3D" id="1.10.238.10">
    <property type="entry name" value="EF-hand"/>
    <property type="match status" value="1"/>
</dbReference>
<dbReference type="AlphaFoldDB" id="A0AAV1HY59"/>
<dbReference type="PROSITE" id="PS00018">
    <property type="entry name" value="EF_HAND_1"/>
    <property type="match status" value="1"/>
</dbReference>
<dbReference type="InterPro" id="IPR018247">
    <property type="entry name" value="EF_Hand_1_Ca_BS"/>
</dbReference>
<evidence type="ECO:0000313" key="4">
    <source>
        <dbReference type="Proteomes" id="UP001314263"/>
    </source>
</evidence>
<organism evidence="3 4">
    <name type="scientific">Coccomyxa viridis</name>
    <dbReference type="NCBI Taxonomy" id="1274662"/>
    <lineage>
        <taxon>Eukaryota</taxon>
        <taxon>Viridiplantae</taxon>
        <taxon>Chlorophyta</taxon>
        <taxon>core chlorophytes</taxon>
        <taxon>Trebouxiophyceae</taxon>
        <taxon>Trebouxiophyceae incertae sedis</taxon>
        <taxon>Coccomyxaceae</taxon>
        <taxon>Coccomyxa</taxon>
    </lineage>
</organism>
<dbReference type="EMBL" id="CAUYUE010000003">
    <property type="protein sequence ID" value="CAK0753322.1"/>
    <property type="molecule type" value="Genomic_DNA"/>
</dbReference>
<evidence type="ECO:0000259" key="2">
    <source>
        <dbReference type="PROSITE" id="PS50222"/>
    </source>
</evidence>
<keyword evidence="4" id="KW-1185">Reference proteome</keyword>
<dbReference type="InterPro" id="IPR011992">
    <property type="entry name" value="EF-hand-dom_pair"/>
</dbReference>
<dbReference type="PANTHER" id="PTHR46971">
    <property type="entry name" value="CALCINEURIN B SUBUNIT (PROTEIN PHOSPHATASE 2B REGULATORY SUBUNIT)-LIKE PROTEIN"/>
    <property type="match status" value="1"/>
</dbReference>
<comment type="caution">
    <text evidence="3">The sequence shown here is derived from an EMBL/GenBank/DDBJ whole genome shotgun (WGS) entry which is preliminary data.</text>
</comment>
<evidence type="ECO:0000313" key="3">
    <source>
        <dbReference type="EMBL" id="CAK0753322.1"/>
    </source>
</evidence>
<gene>
    <name evidence="3" type="ORF">CVIRNUC_002212</name>
</gene>
<dbReference type="PANTHER" id="PTHR46971:SF1">
    <property type="entry name" value="CALCINEURIN B SUBUNIT (PROTEIN PHOSPHATASE 2B REGULATORY SUBUNIT)-LIKE PROTEIN"/>
    <property type="match status" value="1"/>
</dbReference>
<dbReference type="InterPro" id="IPR002048">
    <property type="entry name" value="EF_hand_dom"/>
</dbReference>
<protein>
    <recommendedName>
        <fullName evidence="2">EF-hand domain-containing protein</fullName>
    </recommendedName>
</protein>
<name>A0AAV1HY59_9CHLO</name>
<dbReference type="SUPFAM" id="SSF47473">
    <property type="entry name" value="EF-hand"/>
    <property type="match status" value="1"/>
</dbReference>
<proteinExistence type="predicted"/>
<dbReference type="Proteomes" id="UP001314263">
    <property type="component" value="Unassembled WGS sequence"/>
</dbReference>
<dbReference type="GO" id="GO:0005509">
    <property type="term" value="F:calcium ion binding"/>
    <property type="evidence" value="ECO:0007669"/>
    <property type="project" value="InterPro"/>
</dbReference>
<dbReference type="SMART" id="SM00054">
    <property type="entry name" value="EFh"/>
    <property type="match status" value="2"/>
</dbReference>
<feature type="domain" description="EF-hand" evidence="2">
    <location>
        <begin position="92"/>
        <end position="127"/>
    </location>
</feature>
<keyword evidence="1" id="KW-0106">Calcium</keyword>
<evidence type="ECO:0000256" key="1">
    <source>
        <dbReference type="ARBA" id="ARBA00022837"/>
    </source>
</evidence>